<evidence type="ECO:0000313" key="4">
    <source>
        <dbReference type="Proteomes" id="UP000428325"/>
    </source>
</evidence>
<feature type="transmembrane region" description="Helical" evidence="1">
    <location>
        <begin position="93"/>
        <end position="113"/>
    </location>
</feature>
<keyword evidence="1" id="KW-1133">Transmembrane helix</keyword>
<dbReference type="KEGG" id="hra:EI982_15740"/>
<dbReference type="Pfam" id="PF01569">
    <property type="entry name" value="PAP2"/>
    <property type="match status" value="1"/>
</dbReference>
<feature type="domain" description="Phosphatidic acid phosphatase type 2/haloperoxidase" evidence="2">
    <location>
        <begin position="92"/>
        <end position="197"/>
    </location>
</feature>
<dbReference type="SUPFAM" id="SSF48317">
    <property type="entry name" value="Acid phosphatase/Vanadium-dependent haloperoxidase"/>
    <property type="match status" value="1"/>
</dbReference>
<keyword evidence="1" id="KW-0472">Membrane</keyword>
<gene>
    <name evidence="3" type="ORF">EI982_15740</name>
</gene>
<proteinExistence type="predicted"/>
<protein>
    <submittedName>
        <fullName evidence="3">Phosphatase PAP2 family protein</fullName>
    </submittedName>
</protein>
<feature type="transmembrane region" description="Helical" evidence="1">
    <location>
        <begin position="154"/>
        <end position="172"/>
    </location>
</feature>
<accession>A0A6B9F6H5</accession>
<keyword evidence="1" id="KW-0812">Transmembrane</keyword>
<dbReference type="GeneID" id="99243906"/>
<reference evidence="3 4" key="1">
    <citation type="submission" date="2018-12" db="EMBL/GenBank/DDBJ databases">
        <title>Complete genome sequence of Haloplanus rallus MBLA0036.</title>
        <authorList>
            <person name="Nam Y.-d."/>
            <person name="Kang J."/>
            <person name="Chung W.-H."/>
            <person name="Park Y.S."/>
        </authorList>
    </citation>
    <scope>NUCLEOTIDE SEQUENCE [LARGE SCALE GENOMIC DNA]</scope>
    <source>
        <strain evidence="3 4">MBLA0036</strain>
    </source>
</reference>
<dbReference type="OrthoDB" id="10182at2157"/>
<dbReference type="Gene3D" id="1.20.144.10">
    <property type="entry name" value="Phosphatidic acid phosphatase type 2/haloperoxidase"/>
    <property type="match status" value="1"/>
</dbReference>
<feature type="transmembrane region" description="Helical" evidence="1">
    <location>
        <begin position="67"/>
        <end position="87"/>
    </location>
</feature>
<dbReference type="AlphaFoldDB" id="A0A6B9F6H5"/>
<name>A0A6B9F6H5_9EURY</name>
<dbReference type="SMART" id="SM00014">
    <property type="entry name" value="acidPPc"/>
    <property type="match status" value="1"/>
</dbReference>
<dbReference type="PANTHER" id="PTHR14969:SF13">
    <property type="entry name" value="AT30094P"/>
    <property type="match status" value="1"/>
</dbReference>
<evidence type="ECO:0000259" key="2">
    <source>
        <dbReference type="SMART" id="SM00014"/>
    </source>
</evidence>
<feature type="transmembrane region" description="Helical" evidence="1">
    <location>
        <begin position="178"/>
        <end position="196"/>
    </location>
</feature>
<keyword evidence="4" id="KW-1185">Reference proteome</keyword>
<organism evidence="3 4">
    <name type="scientific">Haloplanus rallus</name>
    <dbReference type="NCBI Taxonomy" id="1816183"/>
    <lineage>
        <taxon>Archaea</taxon>
        <taxon>Methanobacteriati</taxon>
        <taxon>Methanobacteriota</taxon>
        <taxon>Stenosarchaea group</taxon>
        <taxon>Halobacteria</taxon>
        <taxon>Halobacteriales</taxon>
        <taxon>Haloferacaceae</taxon>
        <taxon>Haloplanus</taxon>
    </lineage>
</organism>
<dbReference type="RefSeq" id="WP_157690587.1">
    <property type="nucleotide sequence ID" value="NZ_CP034345.1"/>
</dbReference>
<evidence type="ECO:0000256" key="1">
    <source>
        <dbReference type="SAM" id="Phobius"/>
    </source>
</evidence>
<evidence type="ECO:0000313" key="3">
    <source>
        <dbReference type="EMBL" id="QGX96126.1"/>
    </source>
</evidence>
<dbReference type="InterPro" id="IPR036938">
    <property type="entry name" value="PAP2/HPO_sf"/>
</dbReference>
<sequence>MTPGVPTQSAWVGQAVRLSVESAAGTAARTGPGARRLLDWIVGIDAWAVGVILELRHPLLTKLMASVTGLGSASAAVVLLGLCYLAGWRRDVAVATVSLAVAGVVVAALMALVQRPFPPQPVCVTDGSGVPHSFPSGHAAAVTVYALVSRRSEALPFGVVTAVAALVAFSRIYLGTHFLSDTVVGVAIGGAAVVLGRRVIDRRDGRPLGGVLADE</sequence>
<dbReference type="PANTHER" id="PTHR14969">
    <property type="entry name" value="SPHINGOSINE-1-PHOSPHATE PHOSPHOHYDROLASE"/>
    <property type="match status" value="1"/>
</dbReference>
<dbReference type="Proteomes" id="UP000428325">
    <property type="component" value="Chromosome"/>
</dbReference>
<dbReference type="InterPro" id="IPR000326">
    <property type="entry name" value="PAP2/HPO"/>
</dbReference>
<dbReference type="EMBL" id="CP034345">
    <property type="protein sequence ID" value="QGX96126.1"/>
    <property type="molecule type" value="Genomic_DNA"/>
</dbReference>